<evidence type="ECO:0000256" key="1">
    <source>
        <dbReference type="ARBA" id="ARBA00008791"/>
    </source>
</evidence>
<dbReference type="InterPro" id="IPR014729">
    <property type="entry name" value="Rossmann-like_a/b/a_fold"/>
</dbReference>
<sequence>MSGMYRTILVATDGSEYSDAAAAHAIDLAHKYDAALHALSVIEMDVSFSETISEQMLKDLEGRGQKAVDTITARAHDAGVTSVEGTVVRGTPHRAIVDYAHDHGADLVVVGTHGRRGLDRLLLGSVAERVLRTADVPVLVVREKKAE</sequence>
<comment type="caution">
    <text evidence="3">The sequence shown here is derived from an EMBL/GenBank/DDBJ whole genome shotgun (WGS) entry which is preliminary data.</text>
</comment>
<evidence type="ECO:0000313" key="4">
    <source>
        <dbReference type="Proteomes" id="UP000007813"/>
    </source>
</evidence>
<evidence type="ECO:0000259" key="2">
    <source>
        <dbReference type="Pfam" id="PF00582"/>
    </source>
</evidence>
<dbReference type="AlphaFoldDB" id="J3JE72"/>
<dbReference type="InterPro" id="IPR006015">
    <property type="entry name" value="Universal_stress_UspA"/>
</dbReference>
<comment type="similarity">
    <text evidence="1">Belongs to the universal stress protein A family.</text>
</comment>
<dbReference type="EMBL" id="ALJD01000009">
    <property type="protein sequence ID" value="EJN58116.1"/>
    <property type="molecule type" value="Genomic_DNA"/>
</dbReference>
<dbReference type="PANTHER" id="PTHR46268">
    <property type="entry name" value="STRESS RESPONSE PROTEIN NHAX"/>
    <property type="match status" value="1"/>
</dbReference>
<accession>J3JE72</accession>
<dbReference type="InterPro" id="IPR006016">
    <property type="entry name" value="UspA"/>
</dbReference>
<dbReference type="PANTHER" id="PTHR46268:SF6">
    <property type="entry name" value="UNIVERSAL STRESS PROTEIN UP12"/>
    <property type="match status" value="1"/>
</dbReference>
<name>J3JE72_9EURY</name>
<evidence type="ECO:0000313" key="3">
    <source>
        <dbReference type="EMBL" id="EJN58116.1"/>
    </source>
</evidence>
<protein>
    <recommendedName>
        <fullName evidence="2">UspA domain-containing protein</fullName>
    </recommendedName>
</protein>
<dbReference type="CDD" id="cd00293">
    <property type="entry name" value="USP-like"/>
    <property type="match status" value="1"/>
</dbReference>
<dbReference type="SUPFAM" id="SSF52402">
    <property type="entry name" value="Adenine nucleotide alpha hydrolases-like"/>
    <property type="match status" value="1"/>
</dbReference>
<dbReference type="PATRIC" id="fig|1210908.3.peg.3366"/>
<dbReference type="Pfam" id="PF00582">
    <property type="entry name" value="Usp"/>
    <property type="match status" value="1"/>
</dbReference>
<dbReference type="PIRSF" id="PIRSF006276">
    <property type="entry name" value="UspA"/>
    <property type="match status" value="1"/>
</dbReference>
<dbReference type="eggNOG" id="arCOG00449">
    <property type="taxonomic scope" value="Archaea"/>
</dbReference>
<reference evidence="3 4" key="1">
    <citation type="journal article" date="2012" name="J. Bacteriol.">
        <title>Draft Genome Sequence of the Extremely Halophilic Archaeon Halogranum salarium B-1T.</title>
        <authorList>
            <person name="Kim K.K."/>
            <person name="Lee K.C."/>
            <person name="Lee J.S."/>
        </authorList>
    </citation>
    <scope>NUCLEOTIDE SEQUENCE [LARGE SCALE GENOMIC DNA]</scope>
    <source>
        <strain evidence="3 4">B-1</strain>
    </source>
</reference>
<dbReference type="Proteomes" id="UP000007813">
    <property type="component" value="Unassembled WGS sequence"/>
</dbReference>
<proteinExistence type="inferred from homology"/>
<gene>
    <name evidence="3" type="ORF">HSB1_35330</name>
</gene>
<organism evidence="3 4">
    <name type="scientific">Halogranum salarium B-1</name>
    <dbReference type="NCBI Taxonomy" id="1210908"/>
    <lineage>
        <taxon>Archaea</taxon>
        <taxon>Methanobacteriati</taxon>
        <taxon>Methanobacteriota</taxon>
        <taxon>Stenosarchaea group</taxon>
        <taxon>Halobacteria</taxon>
        <taxon>Halobacteriales</taxon>
        <taxon>Haloferacaceae</taxon>
    </lineage>
</organism>
<dbReference type="PRINTS" id="PR01438">
    <property type="entry name" value="UNVRSLSTRESS"/>
</dbReference>
<dbReference type="Gene3D" id="3.40.50.620">
    <property type="entry name" value="HUPs"/>
    <property type="match status" value="1"/>
</dbReference>
<feature type="domain" description="UspA" evidence="2">
    <location>
        <begin position="4"/>
        <end position="142"/>
    </location>
</feature>